<dbReference type="InterPro" id="IPR019546">
    <property type="entry name" value="TAT_signal_bac_arc"/>
</dbReference>
<comment type="caution">
    <text evidence="10">The sequence shown here is derived from an EMBL/GenBank/DDBJ whole genome shotgun (WGS) entry which is preliminary data.</text>
</comment>
<evidence type="ECO:0000256" key="2">
    <source>
        <dbReference type="ARBA" id="ARBA00010312"/>
    </source>
</evidence>
<evidence type="ECO:0000259" key="9">
    <source>
        <dbReference type="Pfam" id="PF01568"/>
    </source>
</evidence>
<dbReference type="InterPro" id="IPR006656">
    <property type="entry name" value="Mopterin_OxRdtase"/>
</dbReference>
<dbReference type="InterPro" id="IPR050612">
    <property type="entry name" value="Prok_Mopterin_Oxidored"/>
</dbReference>
<evidence type="ECO:0000256" key="7">
    <source>
        <dbReference type="SAM" id="SignalP"/>
    </source>
</evidence>
<evidence type="ECO:0000256" key="3">
    <source>
        <dbReference type="ARBA" id="ARBA00022505"/>
    </source>
</evidence>
<comment type="cofactor">
    <cofactor evidence="1">
        <name>Mo-bis(molybdopterin guanine dinucleotide)</name>
        <dbReference type="ChEBI" id="CHEBI:60539"/>
    </cofactor>
</comment>
<sequence>MGYLEQATQTTVSRRGFVKAGAAAAAATALTGALAGCSPQSENAVELSETGNPEEGATWIPVACWLGCGTAACRNMGLVKDGIVLRQKSDDSHEDSAEHPQRRGCLRGRSQRKHVFSADRLKYPMKRKGWSPDAPNGEMRGKDEWERISWDEALQIIHDELQKAIDTYGPASILAHGEITGLLNKLGGYTTYWSTHSFGSYSLSTRFNGYHHHGKVTASDRLSMAKSETVVMFGVNPAWSGCGTQSWYWQQVKEAGAKFIAVDPRYNDSYAMLNAEWIPIYPGQDDALILGLAYVLITEDDPASNPLIDWDFLSRCTIGFDADSMPEGADPKENFRDYVLGTYDGTPKTPEWASKLCGASPEQIRDLAYELKPEKKVSIVTSWAPARRHDTDHLSQMFMTLGSMTGHFGKEGHMCGICCDAMTADGGPRLFSTGSSGNPDIENALDECINTGELWESVLKGEYTFNGRMPGYGFDNLNPIAEKRSCDIHVLYATGIGWLGSNEDISKGIEVFRKMDFVVAHAWAPNPPAIYADIVLPVTTPWERAGRISADGGRDTITLAQPVCDPLYEARSDQDVVRGLAPLFGFKEEDFYCGSEKQQLFNQIAGSTVFDPADGETPIPLVTITQDDIDEWGVEGEPQEGQVALKEFWETGVVTVHRTDGDTYTHIPFKAFREDPEANPSENSESGKFEIYSQKMGETLSAMGYGEVSPLTVYKEKAMGYEATFSDFAAGVKGEYPFQVFCLKTLRDVASTMDNVPQLRETIENPVIMAAADAKDLGIQTGDAVKVTSPTGAIVRKVSVTARQMPGTLVVPWGGWYEYDEAAQADVGGASNTLTGGVVTGQGTSGYNSAIAKVEKYTGDILNDVEKAPVVFFEEDGE</sequence>
<gene>
    <name evidence="10" type="ORF">VIN30_02855</name>
</gene>
<dbReference type="Gene3D" id="3.40.50.740">
    <property type="match status" value="1"/>
</dbReference>
<dbReference type="InterPro" id="IPR006311">
    <property type="entry name" value="TAT_signal"/>
</dbReference>
<evidence type="ECO:0000313" key="11">
    <source>
        <dbReference type="Proteomes" id="UP001349994"/>
    </source>
</evidence>
<protein>
    <submittedName>
        <fullName evidence="10">Molybdopterin-dependent oxidoreductase</fullName>
    </submittedName>
</protein>
<feature type="domain" description="Molybdopterin oxidoreductase" evidence="8">
    <location>
        <begin position="120"/>
        <end position="581"/>
    </location>
</feature>
<dbReference type="Gene3D" id="3.30.200.210">
    <property type="match status" value="1"/>
</dbReference>
<keyword evidence="3" id="KW-0500">Molybdenum</keyword>
<name>A0ABU6IG71_9ACTN</name>
<dbReference type="InterPro" id="IPR006655">
    <property type="entry name" value="Mopterin_OxRdtase_prok_CS"/>
</dbReference>
<accession>A0ABU6IG71</accession>
<dbReference type="InterPro" id="IPR009010">
    <property type="entry name" value="Asp_de-COase-like_dom_sf"/>
</dbReference>
<evidence type="ECO:0000256" key="4">
    <source>
        <dbReference type="ARBA" id="ARBA00022723"/>
    </source>
</evidence>
<reference evidence="10 11" key="1">
    <citation type="submission" date="2024-01" db="EMBL/GenBank/DDBJ databases">
        <title>novel species in genus Adlercreutzia.</title>
        <authorList>
            <person name="Liu X."/>
        </authorList>
    </citation>
    <scope>NUCLEOTIDE SEQUENCE [LARGE SCALE GENOMIC DNA]</scope>
    <source>
        <strain evidence="10 11">R7</strain>
    </source>
</reference>
<keyword evidence="5 7" id="KW-0732">Signal</keyword>
<dbReference type="EMBL" id="JAYMFF010000003">
    <property type="protein sequence ID" value="MEC4175386.1"/>
    <property type="molecule type" value="Genomic_DNA"/>
</dbReference>
<dbReference type="RefSeq" id="WP_338209131.1">
    <property type="nucleotide sequence ID" value="NZ_JAYMFF010000003.1"/>
</dbReference>
<dbReference type="PANTHER" id="PTHR43742">
    <property type="entry name" value="TRIMETHYLAMINE-N-OXIDE REDUCTASE"/>
    <property type="match status" value="1"/>
</dbReference>
<feature type="signal peptide" evidence="7">
    <location>
        <begin position="1"/>
        <end position="35"/>
    </location>
</feature>
<dbReference type="Pfam" id="PF00384">
    <property type="entry name" value="Molybdopterin"/>
    <property type="match status" value="1"/>
</dbReference>
<evidence type="ECO:0000256" key="6">
    <source>
        <dbReference type="ARBA" id="ARBA00023002"/>
    </source>
</evidence>
<dbReference type="NCBIfam" id="TIGR01409">
    <property type="entry name" value="TAT_signal_seq"/>
    <property type="match status" value="1"/>
</dbReference>
<evidence type="ECO:0000256" key="5">
    <source>
        <dbReference type="ARBA" id="ARBA00022729"/>
    </source>
</evidence>
<dbReference type="InterPro" id="IPR006657">
    <property type="entry name" value="MoPterin_dinucl-bd_dom"/>
</dbReference>
<dbReference type="Gene3D" id="2.40.40.20">
    <property type="match status" value="1"/>
</dbReference>
<dbReference type="Gene3D" id="3.40.228.10">
    <property type="entry name" value="Dimethylsulfoxide Reductase, domain 2"/>
    <property type="match status" value="1"/>
</dbReference>
<organism evidence="10 11">
    <name type="scientific">Adlercreutzia wanghongyangiae</name>
    <dbReference type="NCBI Taxonomy" id="3111451"/>
    <lineage>
        <taxon>Bacteria</taxon>
        <taxon>Bacillati</taxon>
        <taxon>Actinomycetota</taxon>
        <taxon>Coriobacteriia</taxon>
        <taxon>Eggerthellales</taxon>
        <taxon>Eggerthellaceae</taxon>
        <taxon>Adlercreutzia</taxon>
    </lineage>
</organism>
<dbReference type="SUPFAM" id="SSF53706">
    <property type="entry name" value="Formate dehydrogenase/DMSO reductase, domains 1-3"/>
    <property type="match status" value="1"/>
</dbReference>
<feature type="chain" id="PRO_5047259727" evidence="7">
    <location>
        <begin position="36"/>
        <end position="878"/>
    </location>
</feature>
<dbReference type="PROSITE" id="PS51318">
    <property type="entry name" value="TAT"/>
    <property type="match status" value="1"/>
</dbReference>
<evidence type="ECO:0000259" key="8">
    <source>
        <dbReference type="Pfam" id="PF00384"/>
    </source>
</evidence>
<feature type="domain" description="Molybdopterin dinucleotide-binding" evidence="9">
    <location>
        <begin position="745"/>
        <end position="841"/>
    </location>
</feature>
<dbReference type="Proteomes" id="UP001349994">
    <property type="component" value="Unassembled WGS sequence"/>
</dbReference>
<dbReference type="PROSITE" id="PS00932">
    <property type="entry name" value="MOLYBDOPTERIN_PROK_3"/>
    <property type="match status" value="1"/>
</dbReference>
<keyword evidence="6" id="KW-0560">Oxidoreductase</keyword>
<keyword evidence="4" id="KW-0479">Metal-binding</keyword>
<dbReference type="PANTHER" id="PTHR43742:SF3">
    <property type="entry name" value="DIMETHYL SULFOXIDE REDUCTASE DMSA"/>
    <property type="match status" value="1"/>
</dbReference>
<evidence type="ECO:0000313" key="10">
    <source>
        <dbReference type="EMBL" id="MEC4175386.1"/>
    </source>
</evidence>
<comment type="similarity">
    <text evidence="2">Belongs to the prokaryotic molybdopterin-containing oxidoreductase family.</text>
</comment>
<evidence type="ECO:0000256" key="1">
    <source>
        <dbReference type="ARBA" id="ARBA00001942"/>
    </source>
</evidence>
<dbReference type="SUPFAM" id="SSF50692">
    <property type="entry name" value="ADC-like"/>
    <property type="match status" value="1"/>
</dbReference>
<dbReference type="Pfam" id="PF01568">
    <property type="entry name" value="Molydop_binding"/>
    <property type="match status" value="1"/>
</dbReference>
<proteinExistence type="inferred from homology"/>
<keyword evidence="11" id="KW-1185">Reference proteome</keyword>